<dbReference type="SUPFAM" id="SSF51395">
    <property type="entry name" value="FMN-linked oxidoreductases"/>
    <property type="match status" value="1"/>
</dbReference>
<evidence type="ECO:0000256" key="4">
    <source>
        <dbReference type="ARBA" id="ARBA00022857"/>
    </source>
</evidence>
<evidence type="ECO:0000256" key="3">
    <source>
        <dbReference type="ARBA" id="ARBA00022643"/>
    </source>
</evidence>
<dbReference type="PANTHER" id="PTHR43303:SF4">
    <property type="entry name" value="NADPH DEHYDROGENASE C23G7.10C-RELATED"/>
    <property type="match status" value="1"/>
</dbReference>
<organism evidence="7 8">
    <name type="scientific">Polycladomyces abyssicola</name>
    <dbReference type="NCBI Taxonomy" id="1125966"/>
    <lineage>
        <taxon>Bacteria</taxon>
        <taxon>Bacillati</taxon>
        <taxon>Bacillota</taxon>
        <taxon>Bacilli</taxon>
        <taxon>Bacillales</taxon>
        <taxon>Thermoactinomycetaceae</taxon>
        <taxon>Polycladomyces</taxon>
    </lineage>
</organism>
<dbReference type="GO" id="GO:0003959">
    <property type="term" value="F:NADPH dehydrogenase activity"/>
    <property type="evidence" value="ECO:0007669"/>
    <property type="project" value="InterPro"/>
</dbReference>
<dbReference type="PANTHER" id="PTHR43303">
    <property type="entry name" value="NADPH DEHYDROGENASE C23G7.10C-RELATED"/>
    <property type="match status" value="1"/>
</dbReference>
<name>A0A8D5ZP67_9BACL</name>
<keyword evidence="8" id="KW-1185">Reference proteome</keyword>
<dbReference type="RefSeq" id="WP_212773023.1">
    <property type="nucleotide sequence ID" value="NZ_AP024601.1"/>
</dbReference>
<dbReference type="Proteomes" id="UP000677436">
    <property type="component" value="Chromosome"/>
</dbReference>
<dbReference type="InterPro" id="IPR044152">
    <property type="entry name" value="YqjM-like"/>
</dbReference>
<comment type="cofactor">
    <cofactor evidence="1">
        <name>FMN</name>
        <dbReference type="ChEBI" id="CHEBI:58210"/>
    </cofactor>
</comment>
<dbReference type="Pfam" id="PF00724">
    <property type="entry name" value="Oxidored_FMN"/>
    <property type="match status" value="1"/>
</dbReference>
<keyword evidence="5" id="KW-0560">Oxidoreductase</keyword>
<feature type="domain" description="NADH:flavin oxidoreductase/NADH oxidase N-terminal" evidence="6">
    <location>
        <begin position="4"/>
        <end position="321"/>
    </location>
</feature>
<dbReference type="EMBL" id="AP024601">
    <property type="protein sequence ID" value="BCU82712.1"/>
    <property type="molecule type" value="Genomic_DNA"/>
</dbReference>
<evidence type="ECO:0000313" key="7">
    <source>
        <dbReference type="EMBL" id="BCU82712.1"/>
    </source>
</evidence>
<dbReference type="KEGG" id="pabs:JIR001_24950"/>
<evidence type="ECO:0000256" key="2">
    <source>
        <dbReference type="ARBA" id="ARBA00022630"/>
    </source>
</evidence>
<reference evidence="7" key="2">
    <citation type="journal article" date="2021" name="Microbiol. Resour. Announc.">
        <title>Complete Genome Sequence of Polycladomyces abyssicola JIR-001T, Isolated from Hemipelagic Sediment in Deep Seawater.</title>
        <authorList>
            <person name="Tsubouchi T."/>
            <person name="Kaneko Y."/>
        </authorList>
    </citation>
    <scope>NUCLEOTIDE SEQUENCE</scope>
    <source>
        <strain evidence="7">JIR-001</strain>
    </source>
</reference>
<evidence type="ECO:0000259" key="6">
    <source>
        <dbReference type="Pfam" id="PF00724"/>
    </source>
</evidence>
<keyword evidence="4" id="KW-0521">NADP</keyword>
<evidence type="ECO:0000256" key="5">
    <source>
        <dbReference type="ARBA" id="ARBA00023002"/>
    </source>
</evidence>
<accession>A0A8D5ZP67</accession>
<keyword evidence="2" id="KW-0285">Flavoprotein</keyword>
<gene>
    <name evidence="7" type="ORF">JIR001_24950</name>
</gene>
<dbReference type="GO" id="GO:0050661">
    <property type="term" value="F:NADP binding"/>
    <property type="evidence" value="ECO:0007669"/>
    <property type="project" value="InterPro"/>
</dbReference>
<dbReference type="InterPro" id="IPR001155">
    <property type="entry name" value="OxRdtase_FMN_N"/>
</dbReference>
<dbReference type="AlphaFoldDB" id="A0A8D5ZP67"/>
<keyword evidence="3" id="KW-0288">FMN</keyword>
<dbReference type="GO" id="GO:0010181">
    <property type="term" value="F:FMN binding"/>
    <property type="evidence" value="ECO:0007669"/>
    <property type="project" value="InterPro"/>
</dbReference>
<evidence type="ECO:0000256" key="1">
    <source>
        <dbReference type="ARBA" id="ARBA00001917"/>
    </source>
</evidence>
<dbReference type="InterPro" id="IPR013785">
    <property type="entry name" value="Aldolase_TIM"/>
</dbReference>
<dbReference type="Gene3D" id="3.20.20.70">
    <property type="entry name" value="Aldolase class I"/>
    <property type="match status" value="1"/>
</dbReference>
<protein>
    <submittedName>
        <fullName evidence="7">Oxidoreductase</fullName>
    </submittedName>
</protein>
<proteinExistence type="predicted"/>
<dbReference type="CDD" id="cd02932">
    <property type="entry name" value="OYE_YqiM_FMN"/>
    <property type="match status" value="1"/>
</dbReference>
<evidence type="ECO:0000313" key="8">
    <source>
        <dbReference type="Proteomes" id="UP000677436"/>
    </source>
</evidence>
<reference evidence="7" key="1">
    <citation type="journal article" date="2013" name="Int. J. Syst. Evol. Microbiol.">
        <title>Polycladomyces abyssicola gen. nov., sp. nov., a thermophilic filamentous bacterium isolated from hemipelagic sediment.</title>
        <authorList>
            <person name="Tsubouchi T."/>
            <person name="Shimane Y."/>
            <person name="Mori K."/>
            <person name="Usui K."/>
            <person name="Hiraki T."/>
            <person name="Tame A."/>
            <person name="Uematsu K."/>
            <person name="Maruyama T."/>
            <person name="Hatada Y."/>
        </authorList>
    </citation>
    <scope>NUCLEOTIDE SEQUENCE</scope>
    <source>
        <strain evidence="7">JIR-001</strain>
    </source>
</reference>
<sequence>MAGLFDPITLRGMTVKNRIMMSPMCQYSVDTLDGHPNDWHYVHYVSRAVGGTGLIMIEMTDVHPDGRITDRDLGIWSDEHIPSFRRIVEACHQYGAKVGIQIAHAGRKAESESLRPQAPSAIPFSERFRVPHELTTDEVKELVEAFGKAAERAVAAGFDTIELHGAHGYLIHQFLSKLSNRRTDEYGEPERFAAEVIQTVRRRIPDDMPLLMRLSAVEYTEGGYTLEDTIERCRLFHELGVDAFDVSSGGESPVAPPIKTGVPGYQVPFAAAIREAVGVPVIAVGGLDDPKVAEMVLQNGQADMVAVGRAMLRDPYWANNAALALGRSHVLPQQYARAF</sequence>